<name>A0ABP8LFX5_9BURK</name>
<evidence type="ECO:0000313" key="3">
    <source>
        <dbReference type="Proteomes" id="UP001501788"/>
    </source>
</evidence>
<dbReference type="EMBL" id="BAABEX010000029">
    <property type="protein sequence ID" value="GAA4427796.1"/>
    <property type="molecule type" value="Genomic_DNA"/>
</dbReference>
<sequence>MRIVGGLATLNQYTRQEEPFWTRELPKLSNGRYRAEIVPFDRAGVPGTEMLSLLQLGVVPFGTVLMSSFTADHPEYTAPDLAGLNPDVATLRSTLAAFRPHLEQSLRERLNVQVLAIYTYPAQVVFCKRPLGALTDLRGRRVRVSSSTQADFVGALGGTPVLTSFSQIVPNLQSGGTECAITGTMSGNILGLHTLTSHLHALPLTWGLAIFGAHLPTWEALPADLRELLQRELPKLERAVWAESERETADGIACNQGAPACAAGRKGAMSVVPVSRQDEISRREILETHVLPRWVQRCGNACAQLWNQTIGPVRGLTARPAR</sequence>
<keyword evidence="3" id="KW-1185">Reference proteome</keyword>
<accession>A0ABP8LFX5</accession>
<reference evidence="3" key="1">
    <citation type="journal article" date="2019" name="Int. J. Syst. Evol. Microbiol.">
        <title>The Global Catalogue of Microorganisms (GCM) 10K type strain sequencing project: providing services to taxonomists for standard genome sequencing and annotation.</title>
        <authorList>
            <consortium name="The Broad Institute Genomics Platform"/>
            <consortium name="The Broad Institute Genome Sequencing Center for Infectious Disease"/>
            <person name="Wu L."/>
            <person name="Ma J."/>
        </authorList>
    </citation>
    <scope>NUCLEOTIDE SEQUENCE [LARGE SCALE GENOMIC DNA]</scope>
    <source>
        <strain evidence="3">JCM 31890</strain>
    </source>
</reference>
<keyword evidence="1" id="KW-0732">Signal</keyword>
<proteinExistence type="predicted"/>
<dbReference type="PANTHER" id="PTHR33376:SF4">
    <property type="entry name" value="SIALIC ACID-BINDING PERIPLASMIC PROTEIN SIAP"/>
    <property type="match status" value="1"/>
</dbReference>
<dbReference type="InterPro" id="IPR038404">
    <property type="entry name" value="TRAP_DctP_sf"/>
</dbReference>
<gene>
    <name evidence="2" type="ORF">GCM10023090_25610</name>
</gene>
<dbReference type="Pfam" id="PF03480">
    <property type="entry name" value="DctP"/>
    <property type="match status" value="1"/>
</dbReference>
<dbReference type="CDD" id="cd13602">
    <property type="entry name" value="PBP2_TRAP_BpDctp6_7"/>
    <property type="match status" value="1"/>
</dbReference>
<comment type="caution">
    <text evidence="2">The sequence shown here is derived from an EMBL/GenBank/DDBJ whole genome shotgun (WGS) entry which is preliminary data.</text>
</comment>
<dbReference type="InterPro" id="IPR018389">
    <property type="entry name" value="DctP_fam"/>
</dbReference>
<dbReference type="NCBIfam" id="NF037995">
    <property type="entry name" value="TRAP_S1"/>
    <property type="match status" value="1"/>
</dbReference>
<dbReference type="Proteomes" id="UP001501788">
    <property type="component" value="Unassembled WGS sequence"/>
</dbReference>
<organism evidence="2 3">
    <name type="scientific">Acidovorax lacteus</name>
    <dbReference type="NCBI Taxonomy" id="1924988"/>
    <lineage>
        <taxon>Bacteria</taxon>
        <taxon>Pseudomonadati</taxon>
        <taxon>Pseudomonadota</taxon>
        <taxon>Betaproteobacteria</taxon>
        <taxon>Burkholderiales</taxon>
        <taxon>Comamonadaceae</taxon>
        <taxon>Acidovorax</taxon>
    </lineage>
</organism>
<dbReference type="Gene3D" id="3.40.190.170">
    <property type="entry name" value="Bacterial extracellular solute-binding protein, family 7"/>
    <property type="match status" value="1"/>
</dbReference>
<dbReference type="PANTHER" id="PTHR33376">
    <property type="match status" value="1"/>
</dbReference>
<evidence type="ECO:0000256" key="1">
    <source>
        <dbReference type="ARBA" id="ARBA00022729"/>
    </source>
</evidence>
<evidence type="ECO:0000313" key="2">
    <source>
        <dbReference type="EMBL" id="GAA4427796.1"/>
    </source>
</evidence>
<protein>
    <submittedName>
        <fullName evidence="2">TRAP transporter substrate-binding protein</fullName>
    </submittedName>
</protein>